<dbReference type="EMBL" id="SBLC01000002">
    <property type="protein sequence ID" value="RWY44596.1"/>
    <property type="molecule type" value="Genomic_DNA"/>
</dbReference>
<dbReference type="AlphaFoldDB" id="A0A3S3VAK6"/>
<dbReference type="Pfam" id="PF05099">
    <property type="entry name" value="TerB"/>
    <property type="match status" value="1"/>
</dbReference>
<evidence type="ECO:0000313" key="3">
    <source>
        <dbReference type="Proteomes" id="UP000287168"/>
    </source>
</evidence>
<evidence type="ECO:0000259" key="1">
    <source>
        <dbReference type="Pfam" id="PF05099"/>
    </source>
</evidence>
<feature type="domain" description="Co-chaperone DjlA N-terminal" evidence="1">
    <location>
        <begin position="41"/>
        <end position="150"/>
    </location>
</feature>
<evidence type="ECO:0000313" key="2">
    <source>
        <dbReference type="EMBL" id="RWY44596.1"/>
    </source>
</evidence>
<proteinExistence type="predicted"/>
<dbReference type="CDD" id="cd07313">
    <property type="entry name" value="terB_like_2"/>
    <property type="match status" value="1"/>
</dbReference>
<accession>A0A3S3VAK6</accession>
<dbReference type="Gene3D" id="1.10.3680.10">
    <property type="entry name" value="TerB-like"/>
    <property type="match status" value="1"/>
</dbReference>
<keyword evidence="3" id="KW-1185">Reference proteome</keyword>
<dbReference type="SUPFAM" id="SSF158682">
    <property type="entry name" value="TerB-like"/>
    <property type="match status" value="1"/>
</dbReference>
<dbReference type="Proteomes" id="UP000287168">
    <property type="component" value="Unassembled WGS sequence"/>
</dbReference>
<sequence length="155" mass="17145">MRPPASGLKAEATMINRILGFLSSAPPPRPLPEVDAAHLIGAMMLRLARADNRMNLPELQAIDRLFIRRLGMKAVEAAKMRADCERLEEVLPPTEELGALLAAKIPPEQRFALREGLIEVAEADGRIDARESEMIEKIRNLLQRAPDEIAAHNLA</sequence>
<dbReference type="InterPro" id="IPR007791">
    <property type="entry name" value="DjlA_N"/>
</dbReference>
<organism evidence="2 3">
    <name type="scientific">Falsigemmobacter intermedius</name>
    <dbReference type="NCBI Taxonomy" id="1553448"/>
    <lineage>
        <taxon>Bacteria</taxon>
        <taxon>Pseudomonadati</taxon>
        <taxon>Pseudomonadota</taxon>
        <taxon>Alphaproteobacteria</taxon>
        <taxon>Rhodobacterales</taxon>
        <taxon>Paracoccaceae</taxon>
        <taxon>Falsigemmobacter</taxon>
    </lineage>
</organism>
<gene>
    <name evidence="2" type="ORF">EP867_01205</name>
</gene>
<dbReference type="OrthoDB" id="5402150at2"/>
<dbReference type="InterPro" id="IPR029024">
    <property type="entry name" value="TerB-like"/>
</dbReference>
<reference evidence="2 3" key="1">
    <citation type="journal article" date="2015" name="Int. J. Syst. Evol. Microbiol.">
        <title>Gemmobacter intermedius sp. nov., isolated from a white stork (Ciconia ciconia).</title>
        <authorList>
            <person name="Kampfer P."/>
            <person name="Jerzak L."/>
            <person name="Wilharm G."/>
            <person name="Golke J."/>
            <person name="Busse H.J."/>
            <person name="Glaeser S.P."/>
        </authorList>
    </citation>
    <scope>NUCLEOTIDE SEQUENCE [LARGE SCALE GENOMIC DNA]</scope>
    <source>
        <strain evidence="2 3">119/4</strain>
    </source>
</reference>
<comment type="caution">
    <text evidence="2">The sequence shown here is derived from an EMBL/GenBank/DDBJ whole genome shotgun (WGS) entry which is preliminary data.</text>
</comment>
<protein>
    <submittedName>
        <fullName evidence="2">TerB family tellurite resistance protein</fullName>
    </submittedName>
</protein>
<name>A0A3S3VAK6_9RHOB</name>